<gene>
    <name evidence="8" type="ORF">HYR64_01140</name>
</gene>
<sequence length="511" mass="55042">MSDTASLETPQHRPEGAHNPWAFVPALYFMQALPVTLVQEVAAIVYKDLGVENVSITRWTSLIALPWTIKLLLGPMVDLNFTKRGWTLTMQALLTGIMALVAFAVGLPNAFEITLGLLLVTAIFSAMCDIATDGFYLLALPKDRQAAFVGVQSTCYRLGRLFAVGMLVYLAGRLRVDGVGISASWTLVLACGTLAYALGRILVGYTLPRPEEDRPRDLPSGENRRNLVRTALVVALAFLAYFALSAVVRMAAHGLWYGFDGSAEGRLKGWMLGPDAFRNEAIQLLICSGLAVGCLVQVRQRLIGSEMGHAFSTYFRQPGIMAILALILFYRFGEAMVTKMAPLFLKDSPAAGGLGLPNDQLGLINGVAGVVGIVIGGLLGGVFVSKRGLRRAFWPMVLTMHTPNLLYLWASLARPSVGPLYGVAFLEQFGYGFGFAGYMVYLMQVAQRSGYKAAHYAIGTGLGAGCILTAGIASGIVQSNFGYPWFFAIAILATIPGTLTLLFLPIDPEGH</sequence>
<keyword evidence="3" id="KW-0813">Transport</keyword>
<feature type="transmembrane region" description="Helical" evidence="7">
    <location>
        <begin position="227"/>
        <end position="252"/>
    </location>
</feature>
<comment type="similarity">
    <text evidence="2">Belongs to the major facilitator superfamily. Folate-biopterin transporter (TC 2.A.71) family.</text>
</comment>
<feature type="transmembrane region" description="Helical" evidence="7">
    <location>
        <begin position="319"/>
        <end position="341"/>
    </location>
</feature>
<evidence type="ECO:0000256" key="5">
    <source>
        <dbReference type="ARBA" id="ARBA00022989"/>
    </source>
</evidence>
<dbReference type="SUPFAM" id="SSF103473">
    <property type="entry name" value="MFS general substrate transporter"/>
    <property type="match status" value="1"/>
</dbReference>
<feature type="transmembrane region" description="Helical" evidence="7">
    <location>
        <begin position="182"/>
        <end position="207"/>
    </location>
</feature>
<dbReference type="PANTHER" id="PTHR12778">
    <property type="entry name" value="SOLUTE CARRIER FAMILY 33 ACETYL-COA TRANSPORTER -RELATED"/>
    <property type="match status" value="1"/>
</dbReference>
<feature type="transmembrane region" description="Helical" evidence="7">
    <location>
        <begin position="453"/>
        <end position="477"/>
    </location>
</feature>
<keyword evidence="4 7" id="KW-0812">Transmembrane</keyword>
<feature type="transmembrane region" description="Helical" evidence="7">
    <location>
        <begin position="361"/>
        <end position="385"/>
    </location>
</feature>
<dbReference type="PANTHER" id="PTHR12778:SF10">
    <property type="entry name" value="MAJOR FACILITATOR SUPERFAMILY DOMAIN-CONTAINING PROTEIN 3"/>
    <property type="match status" value="1"/>
</dbReference>
<evidence type="ECO:0000256" key="6">
    <source>
        <dbReference type="ARBA" id="ARBA00023136"/>
    </source>
</evidence>
<feature type="transmembrane region" description="Helical" evidence="7">
    <location>
        <begin position="113"/>
        <end position="138"/>
    </location>
</feature>
<dbReference type="Pfam" id="PF03092">
    <property type="entry name" value="BT1"/>
    <property type="match status" value="1"/>
</dbReference>
<dbReference type="Proteomes" id="UP000727962">
    <property type="component" value="Unassembled WGS sequence"/>
</dbReference>
<evidence type="ECO:0000313" key="9">
    <source>
        <dbReference type="Proteomes" id="UP000727962"/>
    </source>
</evidence>
<evidence type="ECO:0000313" key="8">
    <source>
        <dbReference type="EMBL" id="MBI1755696.1"/>
    </source>
</evidence>
<dbReference type="InterPro" id="IPR004752">
    <property type="entry name" value="AmpG_permease/AT-1"/>
</dbReference>
<feature type="transmembrane region" description="Helical" evidence="7">
    <location>
        <begin position="158"/>
        <end position="176"/>
    </location>
</feature>
<dbReference type="InterPro" id="IPR039309">
    <property type="entry name" value="BT1"/>
</dbReference>
<feature type="transmembrane region" description="Helical" evidence="7">
    <location>
        <begin position="85"/>
        <end position="107"/>
    </location>
</feature>
<dbReference type="AlphaFoldDB" id="A0A931LYU6"/>
<evidence type="ECO:0000256" key="7">
    <source>
        <dbReference type="SAM" id="Phobius"/>
    </source>
</evidence>
<reference evidence="8" key="1">
    <citation type="submission" date="2020-07" db="EMBL/GenBank/DDBJ databases">
        <title>Huge and variable diversity of episymbiotic CPR bacteria and DPANN archaea in groundwater ecosystems.</title>
        <authorList>
            <person name="He C.Y."/>
            <person name="Keren R."/>
            <person name="Whittaker M."/>
            <person name="Farag I.F."/>
            <person name="Doudna J."/>
            <person name="Cate J.H.D."/>
            <person name="Banfield J.F."/>
        </authorList>
    </citation>
    <scope>NUCLEOTIDE SEQUENCE</scope>
    <source>
        <strain evidence="8">NC_groundwater_17_Pr7_B-0.1um_64_12</strain>
    </source>
</reference>
<keyword evidence="6 7" id="KW-0472">Membrane</keyword>
<feature type="transmembrane region" description="Helical" evidence="7">
    <location>
        <begin position="483"/>
        <end position="504"/>
    </location>
</feature>
<evidence type="ECO:0000256" key="1">
    <source>
        <dbReference type="ARBA" id="ARBA00004141"/>
    </source>
</evidence>
<comment type="caution">
    <text evidence="8">The sequence shown here is derived from an EMBL/GenBank/DDBJ whole genome shotgun (WGS) entry which is preliminary data.</text>
</comment>
<keyword evidence="5 7" id="KW-1133">Transmembrane helix</keyword>
<dbReference type="InterPro" id="IPR036259">
    <property type="entry name" value="MFS_trans_sf"/>
</dbReference>
<proteinExistence type="inferred from homology"/>
<feature type="transmembrane region" description="Helical" evidence="7">
    <location>
        <begin position="392"/>
        <end position="412"/>
    </location>
</feature>
<protein>
    <submittedName>
        <fullName evidence="8">MFS transporter</fullName>
    </submittedName>
</protein>
<evidence type="ECO:0000256" key="4">
    <source>
        <dbReference type="ARBA" id="ARBA00022692"/>
    </source>
</evidence>
<organism evidence="8 9">
    <name type="scientific">Fimbriimonas ginsengisoli</name>
    <dbReference type="NCBI Taxonomy" id="1005039"/>
    <lineage>
        <taxon>Bacteria</taxon>
        <taxon>Bacillati</taxon>
        <taxon>Armatimonadota</taxon>
        <taxon>Fimbriimonadia</taxon>
        <taxon>Fimbriimonadales</taxon>
        <taxon>Fimbriimonadaceae</taxon>
        <taxon>Fimbriimonas</taxon>
    </lineage>
</organism>
<dbReference type="Gene3D" id="1.20.1250.20">
    <property type="entry name" value="MFS general substrate transporter like domains"/>
    <property type="match status" value="1"/>
</dbReference>
<feature type="transmembrane region" description="Helical" evidence="7">
    <location>
        <begin position="418"/>
        <end position="441"/>
    </location>
</feature>
<feature type="transmembrane region" description="Helical" evidence="7">
    <location>
        <begin position="281"/>
        <end position="298"/>
    </location>
</feature>
<dbReference type="EMBL" id="JACOSL010000006">
    <property type="protein sequence ID" value="MBI1755696.1"/>
    <property type="molecule type" value="Genomic_DNA"/>
</dbReference>
<evidence type="ECO:0000256" key="3">
    <source>
        <dbReference type="ARBA" id="ARBA00022448"/>
    </source>
</evidence>
<comment type="subcellular location">
    <subcellularLocation>
        <location evidence="1">Membrane</location>
        <topology evidence="1">Multi-pass membrane protein</topology>
    </subcellularLocation>
</comment>
<accession>A0A931LYU6</accession>
<name>A0A931LYU6_FIMGI</name>
<evidence type="ECO:0000256" key="2">
    <source>
        <dbReference type="ARBA" id="ARBA00007015"/>
    </source>
</evidence>
<dbReference type="GO" id="GO:0016020">
    <property type="term" value="C:membrane"/>
    <property type="evidence" value="ECO:0007669"/>
    <property type="project" value="UniProtKB-SubCell"/>
</dbReference>